<proteinExistence type="evidence at transcript level"/>
<organism evidence="1">
    <name type="scientific">Eimeria tenella</name>
    <name type="common">Coccidian parasite</name>
    <dbReference type="NCBI Taxonomy" id="5802"/>
    <lineage>
        <taxon>Eukaryota</taxon>
        <taxon>Sar</taxon>
        <taxon>Alveolata</taxon>
        <taxon>Apicomplexa</taxon>
        <taxon>Conoidasida</taxon>
        <taxon>Coccidia</taxon>
        <taxon>Eucoccidiorida</taxon>
        <taxon>Eimeriorina</taxon>
        <taxon>Eimeriidae</taxon>
        <taxon>Eimeria</taxon>
    </lineage>
</organism>
<protein>
    <submittedName>
        <fullName evidence="1">Uncharacterized protein</fullName>
    </submittedName>
</protein>
<dbReference type="EMBL" id="JN987569">
    <property type="protein sequence ID" value="AET50792.1"/>
    <property type="molecule type" value="mRNA"/>
</dbReference>
<accession>H9B9Y2</accession>
<name>H9B9Y2_EIMTE</name>
<sequence length="41" mass="4754">MPGLVYLWSGLIDTFTSFVLNPVIDNFVQYLTLHLQALYYS</sequence>
<dbReference type="AlphaFoldDB" id="H9B9Y2"/>
<reference evidence="1" key="1">
    <citation type="journal article" date="2012" name="BMC Genomics">
        <title>Characterisation of full-length cDNA sequences provides insights into the Eimeria tenella transcriptome.</title>
        <authorList>
            <person name="Amiruddin N."/>
            <person name="Lee X.W."/>
            <person name="Blake D.P."/>
            <person name="Suzuki Y."/>
            <person name="Tay Y.L."/>
            <person name="Lim L.S."/>
            <person name="Tomley F.M."/>
            <person name="Watanabe J."/>
            <person name="Sugimoto C."/>
            <person name="Wan K.L."/>
        </authorList>
    </citation>
    <scope>NUCLEOTIDE SEQUENCE</scope>
    <source>
        <strain evidence="1">Houghton</strain>
    </source>
</reference>
<evidence type="ECO:0000313" key="1">
    <source>
        <dbReference type="EMBL" id="AET50792.1"/>
    </source>
</evidence>